<dbReference type="EMBL" id="GACK01010998">
    <property type="protein sequence ID" value="JAA54036.1"/>
    <property type="molecule type" value="mRNA"/>
</dbReference>
<proteinExistence type="evidence at transcript level"/>
<dbReference type="InterPro" id="IPR012674">
    <property type="entry name" value="Calycin"/>
</dbReference>
<evidence type="ECO:0000313" key="2">
    <source>
        <dbReference type="EMBL" id="JAA54036.1"/>
    </source>
</evidence>
<evidence type="ECO:0000256" key="1">
    <source>
        <dbReference type="SAM" id="SignalP"/>
    </source>
</evidence>
<protein>
    <submittedName>
        <fullName evidence="2">Putative group i salivary lipocalin</fullName>
    </submittedName>
</protein>
<name>L7LQ33_RHIPC</name>
<feature type="signal peptide" evidence="1">
    <location>
        <begin position="1"/>
        <end position="20"/>
    </location>
</feature>
<accession>L7LQ33</accession>
<keyword evidence="1" id="KW-0732">Signal</keyword>
<dbReference type="PROSITE" id="PS51257">
    <property type="entry name" value="PROKAR_LIPOPROTEIN"/>
    <property type="match status" value="1"/>
</dbReference>
<sequence>MVSFKIHLALTLAFGSCGYAIKYPPGWKASRLQDFQEMLDTGQKIWLTMSTKETGKIDCDYWEIIALNKTDYDFNHWYRKQPKGREWTKKGPQQKKEHLHAKLRYEGRRPAMLIRHYLEKESLARAHKLLFWSGDEKCAVFEIPDGDCEQRTWQSMLGQTYECDRVFFGLCGAFTYPVFKRSCISPNAICVGITSLC</sequence>
<dbReference type="AlphaFoldDB" id="L7LQ33"/>
<feature type="chain" id="PRO_5003981015" evidence="1">
    <location>
        <begin position="21"/>
        <end position="197"/>
    </location>
</feature>
<organism evidence="2">
    <name type="scientific">Rhipicephalus pulchellus</name>
    <name type="common">Yellow backed tick</name>
    <name type="synonym">Dermacentor pulchellus</name>
    <dbReference type="NCBI Taxonomy" id="72859"/>
    <lineage>
        <taxon>Eukaryota</taxon>
        <taxon>Metazoa</taxon>
        <taxon>Ecdysozoa</taxon>
        <taxon>Arthropoda</taxon>
        <taxon>Chelicerata</taxon>
        <taxon>Arachnida</taxon>
        <taxon>Acari</taxon>
        <taxon>Parasitiformes</taxon>
        <taxon>Ixodida</taxon>
        <taxon>Ixodoidea</taxon>
        <taxon>Ixodidae</taxon>
        <taxon>Rhipicephalinae</taxon>
        <taxon>Rhipicephalus</taxon>
        <taxon>Rhipicephalus</taxon>
    </lineage>
</organism>
<reference evidence="2" key="2">
    <citation type="journal article" date="2015" name="J. Proteomics">
        <title>Sexual differences in the sialomes of the zebra tick, Rhipicephalus pulchellus.</title>
        <authorList>
            <person name="Tan A.W."/>
            <person name="Francischetti I.M."/>
            <person name="Slovak M."/>
            <person name="Kini R.M."/>
            <person name="Ribeiro J.M."/>
        </authorList>
    </citation>
    <scope>NUCLEOTIDE SEQUENCE</scope>
    <source>
        <tissue evidence="2">Salivary gland</tissue>
    </source>
</reference>
<reference evidence="2" key="1">
    <citation type="submission" date="2012-11" db="EMBL/GenBank/DDBJ databases">
        <authorList>
            <person name="Lucero-Rivera Y.E."/>
            <person name="Tovar-Ramirez D."/>
        </authorList>
    </citation>
    <scope>NUCLEOTIDE SEQUENCE</scope>
    <source>
        <tissue evidence="2">Salivary gland</tissue>
    </source>
</reference>
<dbReference type="Gene3D" id="2.40.128.20">
    <property type="match status" value="1"/>
</dbReference>